<organism evidence="13">
    <name type="scientific">Polynucleobacter sp. UK-FUSCHL-C3</name>
    <dbReference type="NCBI Taxonomy" id="2955208"/>
    <lineage>
        <taxon>Bacteria</taxon>
        <taxon>Pseudomonadati</taxon>
        <taxon>Pseudomonadota</taxon>
        <taxon>Betaproteobacteria</taxon>
        <taxon>Burkholderiales</taxon>
        <taxon>Burkholderiaceae</taxon>
        <taxon>Polynucleobacter</taxon>
    </lineage>
</organism>
<keyword evidence="5 11" id="KW-0808">Transferase</keyword>
<evidence type="ECO:0000256" key="10">
    <source>
        <dbReference type="ARBA" id="ARBA00048721"/>
    </source>
</evidence>
<dbReference type="NCBIfam" id="TIGR00125">
    <property type="entry name" value="cyt_tran_rel"/>
    <property type="match status" value="1"/>
</dbReference>
<evidence type="ECO:0000256" key="1">
    <source>
        <dbReference type="ARBA" id="ARBA00002324"/>
    </source>
</evidence>
<dbReference type="InterPro" id="IPR004821">
    <property type="entry name" value="Cyt_trans-like"/>
</dbReference>
<dbReference type="GO" id="GO:0009435">
    <property type="term" value="P:NAD+ biosynthetic process"/>
    <property type="evidence" value="ECO:0007669"/>
    <property type="project" value="UniProtKB-UniRule"/>
</dbReference>
<keyword evidence="7 11" id="KW-0547">Nucleotide-binding</keyword>
<evidence type="ECO:0000313" key="13">
    <source>
        <dbReference type="EMBL" id="XCC57405.1"/>
    </source>
</evidence>
<evidence type="ECO:0000256" key="4">
    <source>
        <dbReference type="ARBA" id="ARBA00022642"/>
    </source>
</evidence>
<dbReference type="InterPro" id="IPR005248">
    <property type="entry name" value="NadD/NMNAT"/>
</dbReference>
<dbReference type="GO" id="GO:0004515">
    <property type="term" value="F:nicotinate-nucleotide adenylyltransferase activity"/>
    <property type="evidence" value="ECO:0007669"/>
    <property type="project" value="UniProtKB-UniRule"/>
</dbReference>
<dbReference type="Pfam" id="PF01467">
    <property type="entry name" value="CTP_transf_like"/>
    <property type="match status" value="1"/>
</dbReference>
<dbReference type="EC" id="2.7.7.18" evidence="11"/>
<comment type="pathway">
    <text evidence="2 11">Cofactor biosynthesis; NAD(+) biosynthesis; deamido-NAD(+) from nicotinate D-ribonucleotide: step 1/1.</text>
</comment>
<proteinExistence type="inferred from homology"/>
<dbReference type="NCBIfam" id="TIGR00482">
    <property type="entry name" value="nicotinate (nicotinamide) nucleotide adenylyltransferase"/>
    <property type="match status" value="1"/>
</dbReference>
<evidence type="ECO:0000256" key="9">
    <source>
        <dbReference type="ARBA" id="ARBA00023027"/>
    </source>
</evidence>
<keyword evidence="8 11" id="KW-0067">ATP-binding</keyword>
<evidence type="ECO:0000256" key="11">
    <source>
        <dbReference type="HAMAP-Rule" id="MF_00244"/>
    </source>
</evidence>
<evidence type="ECO:0000256" key="2">
    <source>
        <dbReference type="ARBA" id="ARBA00005019"/>
    </source>
</evidence>
<name>A0AAU8A1A8_9BURK</name>
<evidence type="ECO:0000256" key="3">
    <source>
        <dbReference type="ARBA" id="ARBA00009014"/>
    </source>
</evidence>
<evidence type="ECO:0000256" key="6">
    <source>
        <dbReference type="ARBA" id="ARBA00022695"/>
    </source>
</evidence>
<accession>A0AAU8A1A8</accession>
<evidence type="ECO:0000256" key="5">
    <source>
        <dbReference type="ARBA" id="ARBA00022679"/>
    </source>
</evidence>
<dbReference type="PANTHER" id="PTHR39321:SF3">
    <property type="entry name" value="PHOSPHOPANTETHEINE ADENYLYLTRANSFERASE"/>
    <property type="match status" value="1"/>
</dbReference>
<evidence type="ECO:0000256" key="8">
    <source>
        <dbReference type="ARBA" id="ARBA00022840"/>
    </source>
</evidence>
<evidence type="ECO:0000259" key="12">
    <source>
        <dbReference type="Pfam" id="PF01467"/>
    </source>
</evidence>
<dbReference type="SUPFAM" id="SSF52374">
    <property type="entry name" value="Nucleotidylyl transferase"/>
    <property type="match status" value="1"/>
</dbReference>
<comment type="catalytic activity">
    <reaction evidence="10 11">
        <text>nicotinate beta-D-ribonucleotide + ATP + H(+) = deamido-NAD(+) + diphosphate</text>
        <dbReference type="Rhea" id="RHEA:22860"/>
        <dbReference type="ChEBI" id="CHEBI:15378"/>
        <dbReference type="ChEBI" id="CHEBI:30616"/>
        <dbReference type="ChEBI" id="CHEBI:33019"/>
        <dbReference type="ChEBI" id="CHEBI:57502"/>
        <dbReference type="ChEBI" id="CHEBI:58437"/>
        <dbReference type="EC" id="2.7.7.18"/>
    </reaction>
</comment>
<dbReference type="InterPro" id="IPR014729">
    <property type="entry name" value="Rossmann-like_a/b/a_fold"/>
</dbReference>
<evidence type="ECO:0000256" key="7">
    <source>
        <dbReference type="ARBA" id="ARBA00022741"/>
    </source>
</evidence>
<sequence length="232" mass="26299">MNKVIGILGGTFDPPHWGHIRLAEHFSGTLQLDELFWLPSGEPWQKGAHITPPKDRLDMTIAAADVLKEELQAKNIDTKVMVDSMEIDRGGPSYTIDSAKELRQKFGPDVSLIWLMGADSFLQLYTWNDWRDLSRYIHLAVASRPPYSIQKQLIDHPPLQAYYLDHQTKLAHDLCSKASGLIYLDEQLSIDLASSSLRPLLSSNNTANRIQEWLPKSIHALILKKGLYQSTR</sequence>
<dbReference type="HAMAP" id="MF_00244">
    <property type="entry name" value="NaMN_adenylyltr"/>
    <property type="match status" value="1"/>
</dbReference>
<feature type="domain" description="Cytidyltransferase-like" evidence="12">
    <location>
        <begin position="7"/>
        <end position="158"/>
    </location>
</feature>
<dbReference type="EMBL" id="CP099959">
    <property type="protein sequence ID" value="XCC57405.1"/>
    <property type="molecule type" value="Genomic_DNA"/>
</dbReference>
<keyword evidence="9 11" id="KW-0520">NAD</keyword>
<dbReference type="AlphaFoldDB" id="A0AAU8A1A8"/>
<keyword evidence="6 11" id="KW-0548">Nucleotidyltransferase</keyword>
<comment type="function">
    <text evidence="1 11">Catalyzes the reversible adenylation of nicotinate mononucleotide (NaMN) to nicotinic acid adenine dinucleotide (NaAD).</text>
</comment>
<protein>
    <recommendedName>
        <fullName evidence="11">Probable nicotinate-nucleotide adenylyltransferase</fullName>
        <ecNumber evidence="11">2.7.7.18</ecNumber>
    </recommendedName>
    <alternativeName>
        <fullName evidence="11">Deamido-NAD(+) diphosphorylase</fullName>
    </alternativeName>
    <alternativeName>
        <fullName evidence="11">Deamido-NAD(+) pyrophosphorylase</fullName>
    </alternativeName>
    <alternativeName>
        <fullName evidence="11">Nicotinate mononucleotide adenylyltransferase</fullName>
        <shortName evidence="11">NaMN adenylyltransferase</shortName>
    </alternativeName>
</protein>
<dbReference type="PANTHER" id="PTHR39321">
    <property type="entry name" value="NICOTINATE-NUCLEOTIDE ADENYLYLTRANSFERASE-RELATED"/>
    <property type="match status" value="1"/>
</dbReference>
<dbReference type="Gene3D" id="3.40.50.620">
    <property type="entry name" value="HUPs"/>
    <property type="match status" value="1"/>
</dbReference>
<gene>
    <name evidence="11 13" type="primary">nadD</name>
    <name evidence="13" type="ORF">NKE59_07880</name>
</gene>
<keyword evidence="4 11" id="KW-0662">Pyridine nucleotide biosynthesis</keyword>
<dbReference type="RefSeq" id="WP_353438435.1">
    <property type="nucleotide sequence ID" value="NZ_CP099959.1"/>
</dbReference>
<dbReference type="GO" id="GO:0005524">
    <property type="term" value="F:ATP binding"/>
    <property type="evidence" value="ECO:0007669"/>
    <property type="project" value="UniProtKB-KW"/>
</dbReference>
<comment type="similarity">
    <text evidence="3 11">Belongs to the NadD family.</text>
</comment>
<dbReference type="CDD" id="cd02165">
    <property type="entry name" value="NMNAT"/>
    <property type="match status" value="1"/>
</dbReference>
<reference evidence="13" key="1">
    <citation type="submission" date="2022-06" db="EMBL/GenBank/DDBJ databases">
        <title>New Polynucleobacter species.</title>
        <authorList>
            <person name="Hahn M.W."/>
        </authorList>
    </citation>
    <scope>NUCLEOTIDE SEQUENCE</scope>
    <source>
        <strain evidence="13">UK-FUSCHL-C3</strain>
    </source>
</reference>